<evidence type="ECO:0000313" key="1">
    <source>
        <dbReference type="EMBL" id="CAA7406196.1"/>
    </source>
</evidence>
<dbReference type="EMBL" id="LR746275">
    <property type="protein sequence ID" value="CAA7406196.1"/>
    <property type="molecule type" value="Genomic_DNA"/>
</dbReference>
<accession>A0A7I8L990</accession>
<dbReference type="CDD" id="cd09272">
    <property type="entry name" value="RNase_HI_RT_Ty1"/>
    <property type="match status" value="1"/>
</dbReference>
<dbReference type="OrthoDB" id="782558at2759"/>
<keyword evidence="2" id="KW-1185">Reference proteome</keyword>
<reference evidence="1" key="1">
    <citation type="submission" date="2020-02" db="EMBL/GenBank/DDBJ databases">
        <authorList>
            <person name="Scholz U."/>
            <person name="Mascher M."/>
            <person name="Fiebig A."/>
        </authorList>
    </citation>
    <scope>NUCLEOTIDE SEQUENCE</scope>
</reference>
<gene>
    <name evidence="1" type="ORF">SI8410_12016874</name>
</gene>
<name>A0A7I8L990_SPIIN</name>
<organism evidence="1 2">
    <name type="scientific">Spirodela intermedia</name>
    <name type="common">Intermediate duckweed</name>
    <dbReference type="NCBI Taxonomy" id="51605"/>
    <lineage>
        <taxon>Eukaryota</taxon>
        <taxon>Viridiplantae</taxon>
        <taxon>Streptophyta</taxon>
        <taxon>Embryophyta</taxon>
        <taxon>Tracheophyta</taxon>
        <taxon>Spermatophyta</taxon>
        <taxon>Magnoliopsida</taxon>
        <taxon>Liliopsida</taxon>
        <taxon>Araceae</taxon>
        <taxon>Lemnoideae</taxon>
        <taxon>Spirodela</taxon>
    </lineage>
</organism>
<dbReference type="AlphaFoldDB" id="A0A7I8L990"/>
<sequence length="82" mass="9604">MLIHCENQAVIFIARNLIFHNRTKHIEIGYHYIRDKVMSRLISNLHTTSFHQLTNVFTKSLVGISYDVMYTKLSIFDLYASA</sequence>
<protein>
    <submittedName>
        <fullName evidence="1">Uncharacterized protein</fullName>
    </submittedName>
</protein>
<proteinExistence type="predicted"/>
<evidence type="ECO:0000313" key="2">
    <source>
        <dbReference type="Proteomes" id="UP000663760"/>
    </source>
</evidence>
<dbReference type="Proteomes" id="UP000663760">
    <property type="component" value="Chromosome 12"/>
</dbReference>